<organism evidence="8 9">
    <name type="scientific">Tetragenococcus koreensis</name>
    <dbReference type="NCBI Taxonomy" id="290335"/>
    <lineage>
        <taxon>Bacteria</taxon>
        <taxon>Bacillati</taxon>
        <taxon>Bacillota</taxon>
        <taxon>Bacilli</taxon>
        <taxon>Lactobacillales</taxon>
        <taxon>Enterococcaceae</taxon>
        <taxon>Tetragenococcus</taxon>
    </lineage>
</organism>
<evidence type="ECO:0000256" key="3">
    <source>
        <dbReference type="ARBA" id="ARBA00022989"/>
    </source>
</evidence>
<dbReference type="InterPro" id="IPR045275">
    <property type="entry name" value="MscS_archaea/bacteria_type"/>
</dbReference>
<keyword evidence="3 5" id="KW-1133">Transmembrane helix</keyword>
<evidence type="ECO:0000313" key="8">
    <source>
        <dbReference type="EMBL" id="GEQ54209.1"/>
    </source>
</evidence>
<dbReference type="GO" id="GO:0008381">
    <property type="term" value="F:mechanosensitive monoatomic ion channel activity"/>
    <property type="evidence" value="ECO:0007669"/>
    <property type="project" value="InterPro"/>
</dbReference>
<dbReference type="SUPFAM" id="SSF50182">
    <property type="entry name" value="Sm-like ribonucleoproteins"/>
    <property type="match status" value="1"/>
</dbReference>
<keyword evidence="2 5" id="KW-0812">Transmembrane</keyword>
<evidence type="ECO:0000256" key="2">
    <source>
        <dbReference type="ARBA" id="ARBA00022692"/>
    </source>
</evidence>
<feature type="transmembrane region" description="Helical" evidence="5">
    <location>
        <begin position="90"/>
        <end position="115"/>
    </location>
</feature>
<reference evidence="8" key="2">
    <citation type="journal article" date="2020" name="Int. Dairy J.">
        <title>Lactic acid bacterial diversity in Brie cheese focusing on salt concentration and pH of isolation medium and characterisation of halophilic and alkaliphilic lactic acid bacterial isolates.</title>
        <authorList>
            <person name="Unno R."/>
            <person name="Matsutani M."/>
            <person name="Suzuki T."/>
            <person name="Kodama K."/>
            <person name="Matsushita H."/>
            <person name="Yamasato K."/>
            <person name="Koizumi Y."/>
            <person name="Ishikawa M."/>
        </authorList>
    </citation>
    <scope>NUCLEOTIDE SEQUENCE</scope>
    <source>
        <strain evidence="8">7C1</strain>
        <strain evidence="7">8C4</strain>
    </source>
</reference>
<dbReference type="Proteomes" id="UP000886597">
    <property type="component" value="Unassembled WGS sequence"/>
</dbReference>
<dbReference type="PANTHER" id="PTHR30221">
    <property type="entry name" value="SMALL-CONDUCTANCE MECHANOSENSITIVE CHANNEL"/>
    <property type="match status" value="1"/>
</dbReference>
<keyword evidence="4 5" id="KW-0472">Membrane</keyword>
<reference evidence="8" key="1">
    <citation type="submission" date="2019-08" db="EMBL/GenBank/DDBJ databases">
        <authorList>
            <person name="Ishikawa M."/>
            <person name="Suzuki T."/>
            <person name="Matsutani M."/>
        </authorList>
    </citation>
    <scope>NUCLEOTIDE SEQUENCE</scope>
    <source>
        <strain evidence="8">7C1</strain>
        <strain evidence="7">8C4</strain>
    </source>
</reference>
<keyword evidence="10" id="KW-1185">Reference proteome</keyword>
<name>A0AAN4RKI5_9ENTE</name>
<dbReference type="Proteomes" id="UP000886607">
    <property type="component" value="Unassembled WGS sequence"/>
</dbReference>
<proteinExistence type="predicted"/>
<evidence type="ECO:0000256" key="5">
    <source>
        <dbReference type="SAM" id="Phobius"/>
    </source>
</evidence>
<evidence type="ECO:0000313" key="7">
    <source>
        <dbReference type="EMBL" id="GEQ49133.1"/>
    </source>
</evidence>
<dbReference type="EMBL" id="BKBO01000012">
    <property type="protein sequence ID" value="GEQ49133.1"/>
    <property type="molecule type" value="Genomic_DNA"/>
</dbReference>
<dbReference type="GO" id="GO:0016020">
    <property type="term" value="C:membrane"/>
    <property type="evidence" value="ECO:0007669"/>
    <property type="project" value="UniProtKB-SubCell"/>
</dbReference>
<comment type="subcellular location">
    <subcellularLocation>
        <location evidence="1">Membrane</location>
    </subcellularLocation>
</comment>
<gene>
    <name evidence="7" type="ORF">TK11N_09850</name>
    <name evidence="8" type="ORF">TK2N_10530</name>
</gene>
<dbReference type="AlphaFoldDB" id="A0AAN4RKI5"/>
<dbReference type="Pfam" id="PF00924">
    <property type="entry name" value="MS_channel_2nd"/>
    <property type="match status" value="1"/>
</dbReference>
<dbReference type="InterPro" id="IPR006685">
    <property type="entry name" value="MscS_channel_2nd"/>
</dbReference>
<evidence type="ECO:0000259" key="6">
    <source>
        <dbReference type="Pfam" id="PF00924"/>
    </source>
</evidence>
<feature type="transmembrane region" description="Helical" evidence="5">
    <location>
        <begin position="24"/>
        <end position="42"/>
    </location>
</feature>
<dbReference type="RefSeq" id="WP_202583773.1">
    <property type="nucleotide sequence ID" value="NZ_BKBO01000012.1"/>
</dbReference>
<dbReference type="Gene3D" id="2.30.30.60">
    <property type="match status" value="1"/>
</dbReference>
<dbReference type="InterPro" id="IPR023408">
    <property type="entry name" value="MscS_beta-dom_sf"/>
</dbReference>
<feature type="domain" description="Mechanosensitive ion channel MscS" evidence="6">
    <location>
        <begin position="108"/>
        <end position="182"/>
    </location>
</feature>
<evidence type="ECO:0000313" key="9">
    <source>
        <dbReference type="Proteomes" id="UP000886597"/>
    </source>
</evidence>
<evidence type="ECO:0000256" key="1">
    <source>
        <dbReference type="ARBA" id="ARBA00004370"/>
    </source>
</evidence>
<evidence type="ECO:0000313" key="10">
    <source>
        <dbReference type="Proteomes" id="UP000886607"/>
    </source>
</evidence>
<accession>A0AAN4RKI5</accession>
<feature type="transmembrane region" description="Helical" evidence="5">
    <location>
        <begin position="62"/>
        <end position="84"/>
    </location>
</feature>
<dbReference type="InterPro" id="IPR010920">
    <property type="entry name" value="LSM_dom_sf"/>
</dbReference>
<dbReference type="EMBL" id="BKBQ01000013">
    <property type="protein sequence ID" value="GEQ54209.1"/>
    <property type="molecule type" value="Genomic_DNA"/>
</dbReference>
<sequence length="304" mass="35634">MDQVQEIYQDIFTDVQADISDSQVLVEKIIFSIAAIFVWYWLTRNLNRWYDRKIESAKVVNVVVNTSNYIFGFLFMMLFLVIWMSLADSVVLFLLLIGAICLLSIKGLFSNFVVWTMLMRKKYFKTYDRIEIDGNKGIVTKVSFLYFQMMELSNWFDAEAPTGRVIRIPNELLLKKPVFNYNGLLKINWKEVEYTIRPDSDWEKATQILTEISEAYVHELINGRFVNKKEELEHKMDLFDGKVDPVNIVDVTPIGITLKVRFPVYYTEGTATKTMLNKQILRRFTDEPDIELVGTKLHVKDEKE</sequence>
<evidence type="ECO:0000256" key="4">
    <source>
        <dbReference type="ARBA" id="ARBA00023136"/>
    </source>
</evidence>
<dbReference type="PANTHER" id="PTHR30221:SF1">
    <property type="entry name" value="SMALL-CONDUCTANCE MECHANOSENSITIVE CHANNEL"/>
    <property type="match status" value="1"/>
</dbReference>
<protein>
    <recommendedName>
        <fullName evidence="6">Mechanosensitive ion channel MscS domain-containing protein</fullName>
    </recommendedName>
</protein>
<comment type="caution">
    <text evidence="8">The sequence shown here is derived from an EMBL/GenBank/DDBJ whole genome shotgun (WGS) entry which is preliminary data.</text>
</comment>